<protein>
    <submittedName>
        <fullName evidence="3">Uncharacterized protein</fullName>
    </submittedName>
</protein>
<feature type="transmembrane region" description="Helical" evidence="2">
    <location>
        <begin position="108"/>
        <end position="135"/>
    </location>
</feature>
<reference evidence="3" key="1">
    <citation type="submission" date="2015-04" db="EMBL/GenBank/DDBJ databases">
        <title>The genome sequence of the plant pathogenic Rhizarian Plasmodiophora brassicae reveals insights in its biotrophic life cycle and the origin of chitin synthesis.</title>
        <authorList>
            <person name="Schwelm A."/>
            <person name="Fogelqvist J."/>
            <person name="Knaust A."/>
            <person name="Julke S."/>
            <person name="Lilja T."/>
            <person name="Dhandapani V."/>
            <person name="Bonilla-Rosso G."/>
            <person name="Karlsson M."/>
            <person name="Shevchenko A."/>
            <person name="Choi S.R."/>
            <person name="Kim H.G."/>
            <person name="Park J.Y."/>
            <person name="Lim Y.P."/>
            <person name="Ludwig-Muller J."/>
            <person name="Dixelius C."/>
        </authorList>
    </citation>
    <scope>NUCLEOTIDE SEQUENCE</scope>
    <source>
        <tissue evidence="3">Potato root galls</tissue>
    </source>
</reference>
<name>A0A0H5R487_9EUKA</name>
<dbReference type="AlphaFoldDB" id="A0A0H5R487"/>
<evidence type="ECO:0000313" key="3">
    <source>
        <dbReference type="EMBL" id="CRZ09020.1"/>
    </source>
</evidence>
<evidence type="ECO:0000256" key="2">
    <source>
        <dbReference type="SAM" id="Phobius"/>
    </source>
</evidence>
<feature type="region of interest" description="Disordered" evidence="1">
    <location>
        <begin position="1"/>
        <end position="40"/>
    </location>
</feature>
<feature type="transmembrane region" description="Helical" evidence="2">
    <location>
        <begin position="141"/>
        <end position="167"/>
    </location>
</feature>
<organism evidence="3">
    <name type="scientific">Spongospora subterranea</name>
    <dbReference type="NCBI Taxonomy" id="70186"/>
    <lineage>
        <taxon>Eukaryota</taxon>
        <taxon>Sar</taxon>
        <taxon>Rhizaria</taxon>
        <taxon>Endomyxa</taxon>
        <taxon>Phytomyxea</taxon>
        <taxon>Plasmodiophorida</taxon>
        <taxon>Plasmodiophoridae</taxon>
        <taxon>Spongospora</taxon>
    </lineage>
</organism>
<dbReference type="EMBL" id="HACM01008578">
    <property type="protein sequence ID" value="CRZ09020.1"/>
    <property type="molecule type" value="Transcribed_RNA"/>
</dbReference>
<proteinExistence type="predicted"/>
<sequence length="186" mass="20202">MTVVESEPALTMSGGESVNREFGSAPHSIKTLPDEECDYDTERSSDSEITMKMTADDDLFQQLSNDNDIDVPAKMSMTNQIVGSFMKVVHRQVAKAKRNPGTTASITLGLFVSWPFLLIACLVVSGVALATVFWIATIAFFLGLVAVAFLLALAWFLLVILGVLALLKGVQHLLLQLGLSRPQKSE</sequence>
<evidence type="ECO:0000256" key="1">
    <source>
        <dbReference type="SAM" id="MobiDB-lite"/>
    </source>
</evidence>
<keyword evidence="2" id="KW-1133">Transmembrane helix</keyword>
<accession>A0A0H5R487</accession>
<keyword evidence="2" id="KW-0472">Membrane</keyword>
<keyword evidence="2" id="KW-0812">Transmembrane</keyword>